<dbReference type="PROSITE" id="PS00622">
    <property type="entry name" value="HTH_LUXR_1"/>
    <property type="match status" value="1"/>
</dbReference>
<evidence type="ECO:0000256" key="1">
    <source>
        <dbReference type="ARBA" id="ARBA00023015"/>
    </source>
</evidence>
<protein>
    <submittedName>
        <fullName evidence="5">LuxR family maltose regulon positive regulatory protein</fullName>
    </submittedName>
</protein>
<dbReference type="InterPro" id="IPR036388">
    <property type="entry name" value="WH-like_DNA-bd_sf"/>
</dbReference>
<dbReference type="InterPro" id="IPR041617">
    <property type="entry name" value="TPR_MalT"/>
</dbReference>
<accession>A0A8E2WE24</accession>
<keyword evidence="3" id="KW-0804">Transcription</keyword>
<dbReference type="CDD" id="cd06170">
    <property type="entry name" value="LuxR_C_like"/>
    <property type="match status" value="1"/>
</dbReference>
<dbReference type="SMART" id="SM00421">
    <property type="entry name" value="HTH_LUXR"/>
    <property type="match status" value="1"/>
</dbReference>
<feature type="domain" description="HTH luxR-type" evidence="4">
    <location>
        <begin position="833"/>
        <end position="898"/>
    </location>
</feature>
<dbReference type="GO" id="GO:0006355">
    <property type="term" value="P:regulation of DNA-templated transcription"/>
    <property type="evidence" value="ECO:0007669"/>
    <property type="project" value="InterPro"/>
</dbReference>
<dbReference type="SUPFAM" id="SSF52540">
    <property type="entry name" value="P-loop containing nucleoside triphosphate hydrolases"/>
    <property type="match status" value="1"/>
</dbReference>
<dbReference type="EMBL" id="QGGH01000002">
    <property type="protein sequence ID" value="PWJ92412.1"/>
    <property type="molecule type" value="Genomic_DNA"/>
</dbReference>
<keyword evidence="2" id="KW-0238">DNA-binding</keyword>
<proteinExistence type="predicted"/>
<organism evidence="5 6">
    <name type="scientific">Rhizobium loti</name>
    <name type="common">Mesorhizobium loti</name>
    <dbReference type="NCBI Taxonomy" id="381"/>
    <lineage>
        <taxon>Bacteria</taxon>
        <taxon>Pseudomonadati</taxon>
        <taxon>Pseudomonadota</taxon>
        <taxon>Alphaproteobacteria</taxon>
        <taxon>Hyphomicrobiales</taxon>
        <taxon>Phyllobacteriaceae</taxon>
        <taxon>Mesorhizobium</taxon>
    </lineage>
</organism>
<comment type="caution">
    <text evidence="5">The sequence shown here is derived from an EMBL/GenBank/DDBJ whole genome shotgun (WGS) entry which is preliminary data.</text>
</comment>
<evidence type="ECO:0000256" key="2">
    <source>
        <dbReference type="ARBA" id="ARBA00023125"/>
    </source>
</evidence>
<dbReference type="PROSITE" id="PS50043">
    <property type="entry name" value="HTH_LUXR_2"/>
    <property type="match status" value="1"/>
</dbReference>
<dbReference type="Pfam" id="PF00196">
    <property type="entry name" value="GerE"/>
    <property type="match status" value="1"/>
</dbReference>
<dbReference type="PRINTS" id="PR00038">
    <property type="entry name" value="HTHLUXR"/>
</dbReference>
<dbReference type="InterPro" id="IPR027417">
    <property type="entry name" value="P-loop_NTPase"/>
</dbReference>
<dbReference type="Gene3D" id="1.25.40.10">
    <property type="entry name" value="Tetratricopeptide repeat domain"/>
    <property type="match status" value="1"/>
</dbReference>
<dbReference type="Pfam" id="PF25873">
    <property type="entry name" value="WHD_MalT"/>
    <property type="match status" value="1"/>
</dbReference>
<dbReference type="Gene3D" id="1.10.10.10">
    <property type="entry name" value="Winged helix-like DNA-binding domain superfamily/Winged helix DNA-binding domain"/>
    <property type="match status" value="1"/>
</dbReference>
<dbReference type="GO" id="GO:0003677">
    <property type="term" value="F:DNA binding"/>
    <property type="evidence" value="ECO:0007669"/>
    <property type="project" value="UniProtKB-KW"/>
</dbReference>
<dbReference type="Pfam" id="PF17874">
    <property type="entry name" value="TPR_MalT"/>
    <property type="match status" value="1"/>
</dbReference>
<dbReference type="InterPro" id="IPR000792">
    <property type="entry name" value="Tscrpt_reg_LuxR_C"/>
</dbReference>
<evidence type="ECO:0000313" key="6">
    <source>
        <dbReference type="Proteomes" id="UP000245631"/>
    </source>
</evidence>
<dbReference type="InterPro" id="IPR059106">
    <property type="entry name" value="WHD_MalT"/>
</dbReference>
<dbReference type="SUPFAM" id="SSF48452">
    <property type="entry name" value="TPR-like"/>
    <property type="match status" value="1"/>
</dbReference>
<evidence type="ECO:0000259" key="4">
    <source>
        <dbReference type="PROSITE" id="PS50043"/>
    </source>
</evidence>
<dbReference type="InterPro" id="IPR011990">
    <property type="entry name" value="TPR-like_helical_dom_sf"/>
</dbReference>
<gene>
    <name evidence="5" type="ORF">C8D77_102184</name>
</gene>
<dbReference type="PANTHER" id="PTHR44688">
    <property type="entry name" value="DNA-BINDING TRANSCRIPTIONAL ACTIVATOR DEVR_DOSR"/>
    <property type="match status" value="1"/>
</dbReference>
<dbReference type="SUPFAM" id="SSF46894">
    <property type="entry name" value="C-terminal effector domain of the bipartite response regulators"/>
    <property type="match status" value="1"/>
</dbReference>
<evidence type="ECO:0000256" key="3">
    <source>
        <dbReference type="ARBA" id="ARBA00023163"/>
    </source>
</evidence>
<evidence type="ECO:0000313" key="5">
    <source>
        <dbReference type="EMBL" id="PWJ92412.1"/>
    </source>
</evidence>
<keyword evidence="1" id="KW-0805">Transcription regulation</keyword>
<dbReference type="GeneID" id="61051231"/>
<dbReference type="InterPro" id="IPR016032">
    <property type="entry name" value="Sig_transdc_resp-reg_C-effctor"/>
</dbReference>
<reference evidence="5 6" key="1">
    <citation type="submission" date="2018-05" db="EMBL/GenBank/DDBJ databases">
        <title>Genomic Encyclopedia of Type Strains, Phase IV (KMG-IV): sequencing the most valuable type-strain genomes for metagenomic binning, comparative biology and taxonomic classification.</title>
        <authorList>
            <person name="Goeker M."/>
        </authorList>
    </citation>
    <scope>NUCLEOTIDE SEQUENCE [LARGE SCALE GENOMIC DNA]</scope>
    <source>
        <strain evidence="5 6">DSM 2626</strain>
    </source>
</reference>
<dbReference type="PANTHER" id="PTHR44688:SF16">
    <property type="entry name" value="DNA-BINDING TRANSCRIPTIONAL ACTIVATOR DEVR_DOSR"/>
    <property type="match status" value="1"/>
</dbReference>
<name>A0A8E2WE24_RHILI</name>
<dbReference type="Proteomes" id="UP000245631">
    <property type="component" value="Unassembled WGS sequence"/>
</dbReference>
<sequence length="908" mass="99213">MRAAPQSVSQASPHHRRWVRRETILSTLERHIDTRIVLFAAPAGFGKSTTMAQWAAEIARHGRLTAWLSCETTDNDEGAFLSHLVGALRHLVQSPAELDLAFQSSPIPQLDVVLAALVAGLAARAADITLFFDDYHAIEAQAVKRFMERLTRQAPANVAFVIGSRNLPDLQLGKLRVLGDVFEIGPDDLRFASSEAEAFFNEKLGLSVSSGTVETLCSRTEGWAAGLQLASLSLSAAHAPETVIGNFTGANRNVADFLMGEVFLELPPAIAKFLLYSSIFERFSAEACRAVMRAADAEAAITEIETRNLFLVPLDEERRWFRYHHLFRDFLSREMERREPEMIAPLHLAAAEWFGERKMLTEAIGHALAAGDQARAAVFVENNALDLIAQCQLLYVRQLLALLPRKLIDQRIRLQLVVLWLAVHSSQPEIAQQTLSNARKLVETGPTDSNDPGTMTGTTIEAELVVLAAAVHSTLEQFDQARDTALAALRVIAPDAWFMEGATANVIGYNLYALGDLEGARAAIDAARRAHERSGSLLGVTIANCYMAVVERSAGRLPAAERLLRNAIIEARARIGANSYAEALAGTLLAELAYETNASGEALTLVENLGPQIEGAAVIVYPLASVPTYARVLQLTGRTEAALDMLERVYQRVHGTVYRRLASMIMHDRIRVLLDQNRNTEARALLTEHRGEETEASMVITTANEFEFFAEGRLLTAEKSYADAAGIFDALLERTKTSGRMRRHILALILRAKAASAAHDPREADRTLLDALRLAQPSGFIRSFVDEGRSVVEGLMRLRAAQAKTDPALSAYATRIIDAAQTMPAATRKLAAPAAEKEQLTQREAELLRYLAEGMSNRDIALALSVSETTVKWHLKNIFGKLAVTNRVQAVRAAQGSAGAHSPPKGGA</sequence>
<dbReference type="AlphaFoldDB" id="A0A8E2WE24"/>
<dbReference type="RefSeq" id="WP_109661757.1">
    <property type="nucleotide sequence ID" value="NZ_QGGH01000002.1"/>
</dbReference>